<name>A0AAD5T6P3_9FUNG</name>
<feature type="compositionally biased region" description="Acidic residues" evidence="1">
    <location>
        <begin position="725"/>
        <end position="750"/>
    </location>
</feature>
<feature type="compositionally biased region" description="Acidic residues" evidence="1">
    <location>
        <begin position="690"/>
        <end position="705"/>
    </location>
</feature>
<protein>
    <submittedName>
        <fullName evidence="2">Uncharacterized protein</fullName>
    </submittedName>
</protein>
<feature type="region of interest" description="Disordered" evidence="1">
    <location>
        <begin position="549"/>
        <end position="634"/>
    </location>
</feature>
<feature type="compositionally biased region" description="Low complexity" evidence="1">
    <location>
        <begin position="442"/>
        <end position="456"/>
    </location>
</feature>
<accession>A0AAD5T6P3</accession>
<feature type="region of interest" description="Disordered" evidence="1">
    <location>
        <begin position="679"/>
        <end position="757"/>
    </location>
</feature>
<evidence type="ECO:0000313" key="2">
    <source>
        <dbReference type="EMBL" id="KAJ3122839.1"/>
    </source>
</evidence>
<reference evidence="2" key="1">
    <citation type="submission" date="2020-05" db="EMBL/GenBank/DDBJ databases">
        <title>Phylogenomic resolution of chytrid fungi.</title>
        <authorList>
            <person name="Stajich J.E."/>
            <person name="Amses K."/>
            <person name="Simmons R."/>
            <person name="Seto K."/>
            <person name="Myers J."/>
            <person name="Bonds A."/>
            <person name="Quandt C.A."/>
            <person name="Barry K."/>
            <person name="Liu P."/>
            <person name="Grigoriev I."/>
            <person name="Longcore J.E."/>
            <person name="James T.Y."/>
        </authorList>
    </citation>
    <scope>NUCLEOTIDE SEQUENCE</scope>
    <source>
        <strain evidence="2">JEL0513</strain>
    </source>
</reference>
<evidence type="ECO:0000256" key="1">
    <source>
        <dbReference type="SAM" id="MobiDB-lite"/>
    </source>
</evidence>
<proteinExistence type="predicted"/>
<dbReference type="Proteomes" id="UP001211907">
    <property type="component" value="Unassembled WGS sequence"/>
</dbReference>
<dbReference type="EMBL" id="JADGJH010000779">
    <property type="protein sequence ID" value="KAJ3122839.1"/>
    <property type="molecule type" value="Genomic_DNA"/>
</dbReference>
<feature type="region of interest" description="Disordered" evidence="1">
    <location>
        <begin position="428"/>
        <end position="477"/>
    </location>
</feature>
<gene>
    <name evidence="2" type="ORF">HK100_011820</name>
</gene>
<keyword evidence="3" id="KW-1185">Reference proteome</keyword>
<organism evidence="2 3">
    <name type="scientific">Physocladia obscura</name>
    <dbReference type="NCBI Taxonomy" id="109957"/>
    <lineage>
        <taxon>Eukaryota</taxon>
        <taxon>Fungi</taxon>
        <taxon>Fungi incertae sedis</taxon>
        <taxon>Chytridiomycota</taxon>
        <taxon>Chytridiomycota incertae sedis</taxon>
        <taxon>Chytridiomycetes</taxon>
        <taxon>Chytridiales</taxon>
        <taxon>Chytriomycetaceae</taxon>
        <taxon>Physocladia</taxon>
    </lineage>
</organism>
<feature type="compositionally biased region" description="Basic and acidic residues" evidence="1">
    <location>
        <begin position="709"/>
        <end position="718"/>
    </location>
</feature>
<feature type="compositionally biased region" description="Pro residues" evidence="1">
    <location>
        <begin position="554"/>
        <end position="564"/>
    </location>
</feature>
<evidence type="ECO:0000313" key="3">
    <source>
        <dbReference type="Proteomes" id="UP001211907"/>
    </source>
</evidence>
<feature type="compositionally biased region" description="Polar residues" evidence="1">
    <location>
        <begin position="577"/>
        <end position="592"/>
    </location>
</feature>
<feature type="compositionally biased region" description="Basic and acidic residues" evidence="1">
    <location>
        <begin position="464"/>
        <end position="475"/>
    </location>
</feature>
<sequence>MEASVADLRDCVGSLQRRQHHSGMFIERHLRTCSEDDFGDAVGVTRAAFYAFAVEIAPLLSVNTSSLSSSSSSSSSACFTLPVDSQLAIFLIHLRRFQAQSHPLEISNENTNSNGSDVSSFGYFDARIPIVDPLRANILRSVACALQAVFYSPATTSLCHPNVALVALFQCVYGSSFTKLYASLPKERAVLADASVANLLQLDLSSIPQRLVPSSGPNAPVPERFRWSPSFLAHPVFDEHGLINMHHSDKNAALANEMEILSYFVSVLEQRFKIVRFTIPPYSGDENFWFRRFNGLPKDVFAYLLAKLTPALSHDETFKLPDRSRSLIDVLLINEFSNSISRDEVIAIVMQVRGGLLAAIFSNASQHDTFALAFQTVFGKFSFLYDMIPVRLGIPEADYNSQQSQQAQVPTGSSGSVNVNISRNISRNVRDTSNGCGGGDDGTSSTVTAKTTTINSNNNKRQKTCADVDTHEHTNSSRTAIKVRQTKSPDTGTKTAATTPSASTTATVITTTVQRKSNIPSLAPLPVPTIITTATATTIATITSAAPKKRNPLQPIPQTVPPPVTKRSSKSAVPMTRQRTSTVAPSFSSPENSDMLLPVPPRRRATFGGIGNNQKTNKRSYAESNGSSSPPSAIKDIRNWRSLLARPDEIIELDGCEPIIMANLAKKVNNIGGLSSGSSGAILGGWNPNEFDDDEQDDDDDDDNVDTVRGNRYERMDDVVFGGEGEYELEDGEEEEDEEEEEEEEDELEESWASSTT</sequence>
<comment type="caution">
    <text evidence="2">The sequence shown here is derived from an EMBL/GenBank/DDBJ whole genome shotgun (WGS) entry which is preliminary data.</text>
</comment>
<feature type="compositionally biased region" description="Polar residues" evidence="1">
    <location>
        <begin position="622"/>
        <end position="631"/>
    </location>
</feature>
<dbReference type="AlphaFoldDB" id="A0AAD5T6P3"/>